<sequence length="113" mass="12457">YLIVSSILADGDEAGPHKGEETSAVQLRKALFPGHTVQSIEDVSIVPPRFLGQRAIDLHPGVDQLHGCTHHTSHTTSQCSHQHFVQQTSRIIQVLLSHFVQVKPHRGVCQLSQ</sequence>
<dbReference type="AlphaFoldDB" id="Q4V572"/>
<feature type="non-terminal residue" evidence="1">
    <location>
        <position position="1"/>
    </location>
</feature>
<organism evidence="1">
    <name type="scientific">Drosophila melanogaster</name>
    <name type="common">Fruit fly</name>
    <dbReference type="NCBI Taxonomy" id="7227"/>
    <lineage>
        <taxon>Eukaryota</taxon>
        <taxon>Metazoa</taxon>
        <taxon>Ecdysozoa</taxon>
        <taxon>Arthropoda</taxon>
        <taxon>Hexapoda</taxon>
        <taxon>Insecta</taxon>
        <taxon>Pterygota</taxon>
        <taxon>Neoptera</taxon>
        <taxon>Endopterygota</taxon>
        <taxon>Diptera</taxon>
        <taxon>Brachycera</taxon>
        <taxon>Muscomorpha</taxon>
        <taxon>Ephydroidea</taxon>
        <taxon>Drosophilidae</taxon>
        <taxon>Drosophila</taxon>
        <taxon>Sophophora</taxon>
    </lineage>
</organism>
<name>Q4V572_DROME</name>
<accession>Q4V572</accession>
<dbReference type="EMBL" id="BT022784">
    <property type="protein sequence ID" value="AAY55200.1"/>
    <property type="molecule type" value="mRNA"/>
</dbReference>
<protein>
    <submittedName>
        <fullName evidence="1">IP07363p</fullName>
    </submittedName>
</protein>
<reference evidence="1" key="1">
    <citation type="submission" date="2005-05" db="EMBL/GenBank/DDBJ databases">
        <authorList>
            <person name="Stapleton M."/>
            <person name="Carlson J."/>
            <person name="Chavez C."/>
            <person name="Frise E."/>
            <person name="George R."/>
            <person name="Pacleb J."/>
            <person name="Park S."/>
            <person name="Wan K."/>
            <person name="Yu C."/>
            <person name="Celniker S."/>
        </authorList>
    </citation>
    <scope>NUCLEOTIDE SEQUENCE</scope>
</reference>
<proteinExistence type="evidence at transcript level"/>
<evidence type="ECO:0000313" key="1">
    <source>
        <dbReference type="EMBL" id="AAY55200.1"/>
    </source>
</evidence>